<dbReference type="RefSeq" id="WP_165605382.1">
    <property type="nucleotide sequence ID" value="NZ_BCSY01000078.1"/>
</dbReference>
<reference evidence="2" key="2">
    <citation type="submission" date="2016-02" db="EMBL/GenBank/DDBJ databases">
        <title>Draft genome sequence of five rapidly growing Mycobacterium species.</title>
        <authorList>
            <person name="Katahira K."/>
            <person name="Gotou Y."/>
            <person name="Iida K."/>
            <person name="Ogura Y."/>
            <person name="Hayashi T."/>
        </authorList>
    </citation>
    <scope>NUCLEOTIDE SEQUENCE [LARGE SCALE GENOMIC DNA]</scope>
    <source>
        <strain evidence="2">JCM15298</strain>
    </source>
</reference>
<proteinExistence type="predicted"/>
<organism evidence="1 2">
    <name type="scientific">Mycolicibacterium canariasense</name>
    <name type="common">Mycobacterium canariasense</name>
    <dbReference type="NCBI Taxonomy" id="228230"/>
    <lineage>
        <taxon>Bacteria</taxon>
        <taxon>Bacillati</taxon>
        <taxon>Actinomycetota</taxon>
        <taxon>Actinomycetes</taxon>
        <taxon>Mycobacteriales</taxon>
        <taxon>Mycobacteriaceae</taxon>
        <taxon>Mycolicibacterium</taxon>
    </lineage>
</organism>
<comment type="caution">
    <text evidence="1">The sequence shown here is derived from an EMBL/GenBank/DDBJ whole genome shotgun (WGS) entry which is preliminary data.</text>
</comment>
<evidence type="ECO:0000313" key="1">
    <source>
        <dbReference type="EMBL" id="GAS97936.1"/>
    </source>
</evidence>
<dbReference type="AlphaFoldDB" id="A0A100WH15"/>
<accession>A0A100WH15</accession>
<protein>
    <submittedName>
        <fullName evidence="1">Uncharacterized protein</fullName>
    </submittedName>
</protein>
<evidence type="ECO:0000313" key="2">
    <source>
        <dbReference type="Proteomes" id="UP000069443"/>
    </source>
</evidence>
<dbReference type="EMBL" id="BCSY01000078">
    <property type="protein sequence ID" value="GAS97936.1"/>
    <property type="molecule type" value="Genomic_DNA"/>
</dbReference>
<dbReference type="STRING" id="228230.RMCC_4901"/>
<keyword evidence="2" id="KW-1185">Reference proteome</keyword>
<gene>
    <name evidence="1" type="ORF">RMCC_4901</name>
</gene>
<sequence>MTGDSGCTELGDAARRAAAALSAFGSLTTRLTIDDDPSAFRRILERQVPR</sequence>
<dbReference type="Proteomes" id="UP000069443">
    <property type="component" value="Unassembled WGS sequence"/>
</dbReference>
<reference evidence="2" key="1">
    <citation type="journal article" date="2016" name="Genome Announc.">
        <title>Draft Genome Sequences of Five Rapidly Growing Mycobacterium Species, M. thermoresistibile, M. fortuitum subsp. acetamidolyticum, M. canariasense, M. brisbanense, and M. novocastrense.</title>
        <authorList>
            <person name="Katahira K."/>
            <person name="Ogura Y."/>
            <person name="Gotoh Y."/>
            <person name="Hayashi T."/>
        </authorList>
    </citation>
    <scope>NUCLEOTIDE SEQUENCE [LARGE SCALE GENOMIC DNA]</scope>
    <source>
        <strain evidence="2">JCM15298</strain>
    </source>
</reference>
<name>A0A100WH15_MYCCR</name>